<evidence type="ECO:0000259" key="2">
    <source>
        <dbReference type="Pfam" id="PF20153"/>
    </source>
</evidence>
<comment type="caution">
    <text evidence="3">The sequence shown here is derived from an EMBL/GenBank/DDBJ whole genome shotgun (WGS) entry which is preliminary data.</text>
</comment>
<sequence>MRLPGIHPNHHVRDLEKGSSDPFCDPSHVSEKITQSSDTTAWSSPDSEKDHPASGKENEEPDKLKDYDARPSPLWSVYMKEAESHDKALIETWKDDMEGVIIFAGLYSASLTAFLVDSYKQLQPDPPTQSVFLMQQTVILLAQISQQLGPN</sequence>
<dbReference type="Pfam" id="PF20153">
    <property type="entry name" value="DUF6535"/>
    <property type="match status" value="1"/>
</dbReference>
<dbReference type="Proteomes" id="UP000310158">
    <property type="component" value="Unassembled WGS sequence"/>
</dbReference>
<feature type="region of interest" description="Disordered" evidence="1">
    <location>
        <begin position="1"/>
        <end position="69"/>
    </location>
</feature>
<dbReference type="EMBL" id="SGPL01000334">
    <property type="protein sequence ID" value="THH13693.1"/>
    <property type="molecule type" value="Genomic_DNA"/>
</dbReference>
<protein>
    <recommendedName>
        <fullName evidence="2">DUF6535 domain-containing protein</fullName>
    </recommendedName>
</protein>
<evidence type="ECO:0000256" key="1">
    <source>
        <dbReference type="SAM" id="MobiDB-lite"/>
    </source>
</evidence>
<name>A0A4V3XEJ1_9AGAM</name>
<accession>A0A4V3XEJ1</accession>
<dbReference type="InterPro" id="IPR045338">
    <property type="entry name" value="DUF6535"/>
</dbReference>
<gene>
    <name evidence="3" type="ORF">EW146_g6555</name>
</gene>
<dbReference type="AlphaFoldDB" id="A0A4V3XEJ1"/>
<organism evidence="3 4">
    <name type="scientific">Bondarzewia mesenterica</name>
    <dbReference type="NCBI Taxonomy" id="1095465"/>
    <lineage>
        <taxon>Eukaryota</taxon>
        <taxon>Fungi</taxon>
        <taxon>Dikarya</taxon>
        <taxon>Basidiomycota</taxon>
        <taxon>Agaricomycotina</taxon>
        <taxon>Agaricomycetes</taxon>
        <taxon>Russulales</taxon>
        <taxon>Bondarzewiaceae</taxon>
        <taxon>Bondarzewia</taxon>
    </lineage>
</organism>
<keyword evidence="4" id="KW-1185">Reference proteome</keyword>
<feature type="compositionally biased region" description="Basic and acidic residues" evidence="1">
    <location>
        <begin position="46"/>
        <end position="69"/>
    </location>
</feature>
<proteinExistence type="predicted"/>
<dbReference type="OrthoDB" id="3221808at2759"/>
<evidence type="ECO:0000313" key="3">
    <source>
        <dbReference type="EMBL" id="THH13693.1"/>
    </source>
</evidence>
<reference evidence="3 4" key="1">
    <citation type="submission" date="2019-02" db="EMBL/GenBank/DDBJ databases">
        <title>Genome sequencing of the rare red list fungi Bondarzewia mesenterica.</title>
        <authorList>
            <person name="Buettner E."/>
            <person name="Kellner H."/>
        </authorList>
    </citation>
    <scope>NUCLEOTIDE SEQUENCE [LARGE SCALE GENOMIC DNA]</scope>
    <source>
        <strain evidence="3 4">DSM 108281</strain>
    </source>
</reference>
<feature type="compositionally biased region" description="Polar residues" evidence="1">
    <location>
        <begin position="32"/>
        <end position="45"/>
    </location>
</feature>
<evidence type="ECO:0000313" key="4">
    <source>
        <dbReference type="Proteomes" id="UP000310158"/>
    </source>
</evidence>
<feature type="domain" description="DUF6535" evidence="2">
    <location>
        <begin position="75"/>
        <end position="142"/>
    </location>
</feature>